<dbReference type="Proteomes" id="UP001275315">
    <property type="component" value="Unassembled WGS sequence"/>
</dbReference>
<dbReference type="InterPro" id="IPR003751">
    <property type="entry name" value="CsrA"/>
</dbReference>
<dbReference type="RefSeq" id="WP_320380513.1">
    <property type="nucleotide sequence ID" value="NZ_JAWDIQ010000002.1"/>
</dbReference>
<comment type="caution">
    <text evidence="1">The sequence shown here is derived from an EMBL/GenBank/DDBJ whole genome shotgun (WGS) entry which is preliminary data.</text>
</comment>
<accession>A0ABU5CWG1</accession>
<name>A0ABU5CWG1_9BACI</name>
<keyword evidence="2" id="KW-1185">Reference proteome</keyword>
<gene>
    <name evidence="1" type="ORF">RWD45_15525</name>
</gene>
<dbReference type="EMBL" id="JAWDIQ010000002">
    <property type="protein sequence ID" value="MDY0409718.1"/>
    <property type="molecule type" value="Genomic_DNA"/>
</dbReference>
<evidence type="ECO:0000313" key="1">
    <source>
        <dbReference type="EMBL" id="MDY0409718.1"/>
    </source>
</evidence>
<organism evidence="1 2">
    <name type="scientific">Paracerasibacillus soli</name>
    <dbReference type="NCBI Taxonomy" id="480284"/>
    <lineage>
        <taxon>Bacteria</taxon>
        <taxon>Bacillati</taxon>
        <taxon>Bacillota</taxon>
        <taxon>Bacilli</taxon>
        <taxon>Bacillales</taxon>
        <taxon>Bacillaceae</taxon>
        <taxon>Paracerasibacillus</taxon>
    </lineage>
</organism>
<dbReference type="Gene3D" id="2.60.40.4380">
    <property type="entry name" value="Translational regulator CsrA"/>
    <property type="match status" value="1"/>
</dbReference>
<dbReference type="Pfam" id="PF02599">
    <property type="entry name" value="CsrA"/>
    <property type="match status" value="1"/>
</dbReference>
<evidence type="ECO:0000313" key="2">
    <source>
        <dbReference type="Proteomes" id="UP001275315"/>
    </source>
</evidence>
<dbReference type="SUPFAM" id="SSF117130">
    <property type="entry name" value="CsrA-like"/>
    <property type="match status" value="1"/>
</dbReference>
<dbReference type="InterPro" id="IPR036107">
    <property type="entry name" value="CsrA_sf"/>
</dbReference>
<sequence length="61" mass="7091">MALVVGRKAGEAIILDNNQDGSKLRIEVVKDDGMLRLKIEAPQHINIYREEIYEEQRKNRL</sequence>
<proteinExistence type="predicted"/>
<protein>
    <submittedName>
        <fullName evidence="1">Carbon storage regulator</fullName>
    </submittedName>
</protein>
<reference evidence="1 2" key="1">
    <citation type="submission" date="2023-10" db="EMBL/GenBank/DDBJ databases">
        <title>Virgibacillus soli CC-YMP-6 genome.</title>
        <authorList>
            <person name="Miliotis G."/>
            <person name="Sengupta P."/>
            <person name="Hameed A."/>
            <person name="Chuvochina M."/>
            <person name="Mcdonagh F."/>
            <person name="Simpson A.C."/>
            <person name="Singh N.K."/>
            <person name="Rekha P.D."/>
            <person name="Raman K."/>
            <person name="Hugenholtz P."/>
            <person name="Venkateswaran K."/>
        </authorList>
    </citation>
    <scope>NUCLEOTIDE SEQUENCE [LARGE SCALE GENOMIC DNA]</scope>
    <source>
        <strain evidence="1 2">CC-YMP-6</strain>
    </source>
</reference>